<dbReference type="RefSeq" id="WP_144367763.1">
    <property type="nucleotide sequence ID" value="NZ_CABHNA010000088.1"/>
</dbReference>
<evidence type="ECO:0000313" key="4">
    <source>
        <dbReference type="EMBL" id="VUX19681.1"/>
    </source>
</evidence>
<dbReference type="InterPro" id="IPR036291">
    <property type="entry name" value="NAD(P)-bd_dom_sf"/>
</dbReference>
<evidence type="ECO:0000313" key="5">
    <source>
        <dbReference type="Proteomes" id="UP000363661"/>
    </source>
</evidence>
<evidence type="ECO:0000256" key="1">
    <source>
        <dbReference type="ARBA" id="ARBA00007637"/>
    </source>
</evidence>
<keyword evidence="2" id="KW-0472">Membrane</keyword>
<dbReference type="Gene3D" id="3.40.50.720">
    <property type="entry name" value="NAD(P)-binding Rossmann-like Domain"/>
    <property type="match status" value="1"/>
</dbReference>
<dbReference type="Proteomes" id="UP000363661">
    <property type="component" value="Unassembled WGS sequence"/>
</dbReference>
<name>A0A564UJR4_9FIRM</name>
<sequence>MLKFIHLKAGEKMIHESLKKDFSEIADMEGMEQFRNKTFLITGATGLIGSLLIKFFIYLNRTQNLEIKIYGTVRNLDKAKSYFAEYDCDSINFVLLDFLDEKKIEILEIKDDIDYIIHTAAVTTSQQMVKTPVETLLGAIQGTKCMLKLAKEKRVKKIIYLSSMEAYGVVGKSEKVKENELGYLDLDNIRSCYPEGKRACECLCKGYYAEYGVPTIQIRLAQTFGAGIHYEENRVFAQFARSAMKKSPIVLHTAGKSEGNYVYTSDAVQAILFLLLHGIEGETYNITNENNHMTIYDMAKLVAKTIGGDTCEVVVDIPENAEKLGYAPDTKLYMSSRKINKLGWYAKVDLNEAYVRLCAYLKECEGETLC</sequence>
<dbReference type="SUPFAM" id="SSF51735">
    <property type="entry name" value="NAD(P)-binding Rossmann-fold domains"/>
    <property type="match status" value="1"/>
</dbReference>
<evidence type="ECO:0000259" key="3">
    <source>
        <dbReference type="Pfam" id="PF01370"/>
    </source>
</evidence>
<comment type="similarity">
    <text evidence="1">Belongs to the NAD(P)-dependent epimerase/dehydratase family.</text>
</comment>
<reference evidence="4 5" key="1">
    <citation type="submission" date="2019-07" db="EMBL/GenBank/DDBJ databases">
        <authorList>
            <person name="Hibberd C M."/>
            <person name="Gehrig L. J."/>
            <person name="Chang H.-W."/>
            <person name="Venkatesh S."/>
        </authorList>
    </citation>
    <scope>NUCLEOTIDE SEQUENCE [LARGE SCALE GENOMIC DNA]</scope>
    <source>
        <strain evidence="4">Ruminococcus_torques_SSTS_Bg7063</strain>
    </source>
</reference>
<dbReference type="PANTHER" id="PTHR43000">
    <property type="entry name" value="DTDP-D-GLUCOSE 4,6-DEHYDRATASE-RELATED"/>
    <property type="match status" value="1"/>
</dbReference>
<dbReference type="GO" id="GO:0008460">
    <property type="term" value="F:dTDP-glucose 4,6-dehydratase activity"/>
    <property type="evidence" value="ECO:0007669"/>
    <property type="project" value="UniProtKB-EC"/>
</dbReference>
<evidence type="ECO:0000256" key="2">
    <source>
        <dbReference type="SAM" id="Phobius"/>
    </source>
</evidence>
<proteinExistence type="inferred from homology"/>
<feature type="domain" description="NAD-dependent epimerase/dehydratase" evidence="3">
    <location>
        <begin position="40"/>
        <end position="286"/>
    </location>
</feature>
<dbReference type="Pfam" id="PF01370">
    <property type="entry name" value="Epimerase"/>
    <property type="match status" value="1"/>
</dbReference>
<accession>A0A564UJR4</accession>
<protein>
    <submittedName>
        <fullName evidence="4">dTDP-glucose 4,6-dehydratase</fullName>
        <ecNumber evidence="4">4.2.1.46</ecNumber>
    </submittedName>
</protein>
<dbReference type="EC" id="4.2.1.46" evidence="4"/>
<keyword evidence="5" id="KW-1185">Reference proteome</keyword>
<feature type="transmembrane region" description="Helical" evidence="2">
    <location>
        <begin position="38"/>
        <end position="59"/>
    </location>
</feature>
<dbReference type="EMBL" id="CABHNA010000088">
    <property type="protein sequence ID" value="VUX19681.1"/>
    <property type="molecule type" value="Genomic_DNA"/>
</dbReference>
<keyword evidence="4" id="KW-0456">Lyase</keyword>
<keyword evidence="2" id="KW-1133">Transmembrane helix</keyword>
<dbReference type="AlphaFoldDB" id="A0A564UJR4"/>
<dbReference type="InterPro" id="IPR001509">
    <property type="entry name" value="Epimerase_deHydtase"/>
</dbReference>
<gene>
    <name evidence="4" type="primary">rfbB</name>
    <name evidence="4" type="ORF">RTSSTS7063_02561</name>
</gene>
<organism evidence="4 5">
    <name type="scientific">[Ruminococcus] torques</name>
    <dbReference type="NCBI Taxonomy" id="33039"/>
    <lineage>
        <taxon>Bacteria</taxon>
        <taxon>Bacillati</taxon>
        <taxon>Bacillota</taxon>
        <taxon>Clostridia</taxon>
        <taxon>Lachnospirales</taxon>
        <taxon>Lachnospiraceae</taxon>
        <taxon>Mediterraneibacter</taxon>
    </lineage>
</organism>
<keyword evidence="2" id="KW-0812">Transmembrane</keyword>